<dbReference type="InterPro" id="IPR004263">
    <property type="entry name" value="Exostosin"/>
</dbReference>
<dbReference type="RefSeq" id="XP_005783202.1">
    <property type="nucleotide sequence ID" value="XM_005783145.1"/>
</dbReference>
<name>A0A0D3K4T8_EMIH1</name>
<dbReference type="PaxDb" id="2903-EOD30773"/>
<dbReference type="GeneID" id="17276046"/>
<keyword evidence="5" id="KW-1185">Reference proteome</keyword>
<dbReference type="EnsemblProtists" id="EOD30773">
    <property type="protein sequence ID" value="EOD30773"/>
    <property type="gene ID" value="EMIHUDRAFT_232363"/>
</dbReference>
<evidence type="ECO:0000313" key="5">
    <source>
        <dbReference type="Proteomes" id="UP000013827"/>
    </source>
</evidence>
<proteinExistence type="inferred from homology"/>
<reference evidence="5" key="1">
    <citation type="journal article" date="2013" name="Nature">
        <title>Pan genome of the phytoplankton Emiliania underpins its global distribution.</title>
        <authorList>
            <person name="Read B.A."/>
            <person name="Kegel J."/>
            <person name="Klute M.J."/>
            <person name="Kuo A."/>
            <person name="Lefebvre S.C."/>
            <person name="Maumus F."/>
            <person name="Mayer C."/>
            <person name="Miller J."/>
            <person name="Monier A."/>
            <person name="Salamov A."/>
            <person name="Young J."/>
            <person name="Aguilar M."/>
            <person name="Claverie J.M."/>
            <person name="Frickenhaus S."/>
            <person name="Gonzalez K."/>
            <person name="Herman E.K."/>
            <person name="Lin Y.C."/>
            <person name="Napier J."/>
            <person name="Ogata H."/>
            <person name="Sarno A.F."/>
            <person name="Shmutz J."/>
            <person name="Schroeder D."/>
            <person name="de Vargas C."/>
            <person name="Verret F."/>
            <person name="von Dassow P."/>
            <person name="Valentin K."/>
            <person name="Van de Peer Y."/>
            <person name="Wheeler G."/>
            <person name="Dacks J.B."/>
            <person name="Delwiche C.F."/>
            <person name="Dyhrman S.T."/>
            <person name="Glockner G."/>
            <person name="John U."/>
            <person name="Richards T."/>
            <person name="Worden A.Z."/>
            <person name="Zhang X."/>
            <person name="Grigoriev I.V."/>
            <person name="Allen A.E."/>
            <person name="Bidle K."/>
            <person name="Borodovsky M."/>
            <person name="Bowler C."/>
            <person name="Brownlee C."/>
            <person name="Cock J.M."/>
            <person name="Elias M."/>
            <person name="Gladyshev V.N."/>
            <person name="Groth M."/>
            <person name="Guda C."/>
            <person name="Hadaegh A."/>
            <person name="Iglesias-Rodriguez M.D."/>
            <person name="Jenkins J."/>
            <person name="Jones B.M."/>
            <person name="Lawson T."/>
            <person name="Leese F."/>
            <person name="Lindquist E."/>
            <person name="Lobanov A."/>
            <person name="Lomsadze A."/>
            <person name="Malik S.B."/>
            <person name="Marsh M.E."/>
            <person name="Mackinder L."/>
            <person name="Mock T."/>
            <person name="Mueller-Roeber B."/>
            <person name="Pagarete A."/>
            <person name="Parker M."/>
            <person name="Probert I."/>
            <person name="Quesneville H."/>
            <person name="Raines C."/>
            <person name="Rensing S.A."/>
            <person name="Riano-Pachon D.M."/>
            <person name="Richier S."/>
            <person name="Rokitta S."/>
            <person name="Shiraiwa Y."/>
            <person name="Soanes D.M."/>
            <person name="van der Giezen M."/>
            <person name="Wahlund T.M."/>
            <person name="Williams B."/>
            <person name="Wilson W."/>
            <person name="Wolfe G."/>
            <person name="Wurch L.L."/>
        </authorList>
    </citation>
    <scope>NUCLEOTIDE SEQUENCE</scope>
</reference>
<sequence>MRFCIDKPESHREFFIMDDGRVKRGRAARDDGRVNADQPHANADHPVAARSTGRSWEEGGTRILMLPSINGSHLHTATFFMYDQPELDHGWMKTCDGFAELAHSVASEKLAEVGLHSQLIHHPLRVRNPAKAAIFYLPIFEATSYLLGEQPPARRLRNCTRIVSRMHPLSGLLRCATAGRYKARAGGGCRTTVPYGVNPHALQAHESEPNAPRPLLVSFSGSLDVCCSGARVRCAVGDVLLSSLFADDVEIMPSLHPGTRSIQNASCLARTLAELEAATNASYAAHARGVWTAHSSPWDGGTSQAVVMSQRAGNALARSVFCLVPAGDTFITSRLYSAIGAGCLPVLLGSHIWVTGVLAFSARIDYRAFAVAVDDHAYLRSPQGLVPMLRAMPRDEAAPGANATAQWLSLARNNGSSSTV</sequence>
<evidence type="ECO:0000259" key="3">
    <source>
        <dbReference type="Pfam" id="PF03016"/>
    </source>
</evidence>
<accession>A0A0D3K4T8</accession>
<organism evidence="4 5">
    <name type="scientific">Emiliania huxleyi (strain CCMP1516)</name>
    <dbReference type="NCBI Taxonomy" id="280463"/>
    <lineage>
        <taxon>Eukaryota</taxon>
        <taxon>Haptista</taxon>
        <taxon>Haptophyta</taxon>
        <taxon>Prymnesiophyceae</taxon>
        <taxon>Isochrysidales</taxon>
        <taxon>Noelaerhabdaceae</taxon>
        <taxon>Emiliania</taxon>
    </lineage>
</organism>
<dbReference type="KEGG" id="ehx:EMIHUDRAFT_232363"/>
<evidence type="ECO:0000313" key="4">
    <source>
        <dbReference type="EnsemblProtists" id="EOD30773"/>
    </source>
</evidence>
<dbReference type="Pfam" id="PF03016">
    <property type="entry name" value="Exostosin_GT47"/>
    <property type="match status" value="1"/>
</dbReference>
<dbReference type="GO" id="GO:0016757">
    <property type="term" value="F:glycosyltransferase activity"/>
    <property type="evidence" value="ECO:0007669"/>
    <property type="project" value="InterPro"/>
</dbReference>
<dbReference type="AlphaFoldDB" id="A0A0D3K4T8"/>
<feature type="region of interest" description="Disordered" evidence="2">
    <location>
        <begin position="26"/>
        <end position="52"/>
    </location>
</feature>
<dbReference type="Proteomes" id="UP000013827">
    <property type="component" value="Unassembled WGS sequence"/>
</dbReference>
<evidence type="ECO:0000256" key="2">
    <source>
        <dbReference type="SAM" id="MobiDB-lite"/>
    </source>
</evidence>
<dbReference type="STRING" id="2903.R1D5W5"/>
<dbReference type="OMA" id="ESHREFF"/>
<dbReference type="PANTHER" id="PTHR11062">
    <property type="entry name" value="EXOSTOSIN HEPARAN SULFATE GLYCOSYLTRANSFERASE -RELATED"/>
    <property type="match status" value="1"/>
</dbReference>
<dbReference type="HOGENOM" id="CLU_654599_0_0_1"/>
<dbReference type="InterPro" id="IPR040911">
    <property type="entry name" value="Exostosin_GT47"/>
</dbReference>
<reference evidence="4" key="2">
    <citation type="submission" date="2024-10" db="UniProtKB">
        <authorList>
            <consortium name="EnsemblProtists"/>
        </authorList>
    </citation>
    <scope>IDENTIFICATION</scope>
</reference>
<evidence type="ECO:0000256" key="1">
    <source>
        <dbReference type="ARBA" id="ARBA00010271"/>
    </source>
</evidence>
<feature type="domain" description="Exostosin GT47" evidence="3">
    <location>
        <begin position="190"/>
        <end position="376"/>
    </location>
</feature>
<protein>
    <recommendedName>
        <fullName evidence="3">Exostosin GT47 domain-containing protein</fullName>
    </recommendedName>
</protein>
<comment type="similarity">
    <text evidence="1">Belongs to the glycosyltransferase 47 family.</text>
</comment>